<feature type="domain" description="tRNA nucleotidyltransferase/poly(A) polymerase RNA and SrmB- binding" evidence="10">
    <location>
        <begin position="187"/>
        <end position="240"/>
    </location>
</feature>
<reference evidence="11 12" key="1">
    <citation type="submission" date="2019-11" db="EMBL/GenBank/DDBJ databases">
        <title>Draft Whole-Genome sequence of the marine photosynthetic bacterium Rhodovulum strictum DSM 11289.</title>
        <authorList>
            <person name="Kyndt J.A."/>
            <person name="Meyer T.E."/>
        </authorList>
    </citation>
    <scope>NUCLEOTIDE SEQUENCE [LARGE SCALE GENOMIC DNA]</scope>
    <source>
        <strain evidence="11 12">DSM 11289</strain>
    </source>
</reference>
<evidence type="ECO:0000313" key="12">
    <source>
        <dbReference type="Proteomes" id="UP000466730"/>
    </source>
</evidence>
<dbReference type="GO" id="GO:0000166">
    <property type="term" value="F:nucleotide binding"/>
    <property type="evidence" value="ECO:0007669"/>
    <property type="project" value="UniProtKB-KW"/>
</dbReference>
<dbReference type="EMBL" id="WJPO01000002">
    <property type="protein sequence ID" value="MRH19858.1"/>
    <property type="molecule type" value="Genomic_DNA"/>
</dbReference>
<evidence type="ECO:0000256" key="2">
    <source>
        <dbReference type="ARBA" id="ARBA00022679"/>
    </source>
</evidence>
<dbReference type="Gene3D" id="1.10.3090.10">
    <property type="entry name" value="cca-adding enzyme, domain 2"/>
    <property type="match status" value="1"/>
</dbReference>
<dbReference type="Pfam" id="PF12627">
    <property type="entry name" value="PolyA_pol_RNAbd"/>
    <property type="match status" value="1"/>
</dbReference>
<dbReference type="GO" id="GO:0016779">
    <property type="term" value="F:nucleotidyltransferase activity"/>
    <property type="evidence" value="ECO:0007669"/>
    <property type="project" value="UniProtKB-KW"/>
</dbReference>
<comment type="caution">
    <text evidence="11">The sequence shown here is derived from an EMBL/GenBank/DDBJ whole genome shotgun (WGS) entry which is preliminary data.</text>
</comment>
<sequence length="394" mass="41701">MRVRGEWFFADHTQAVCHMLTAAGHQALFVGGCVRNALLGVPVSDIDIATDARPERVIALAEAAGLRPVPTGLDHGTITVVAGHLPHEVTTFRRDVETFGRHAVVAFADTADEDAHRRDFTMNALYATPAGEVIDPLGGLPDLIARRVRFIDDADARIREDYLRILRFFRFHAWYGDADGGLDADGLAACAAHVDGLARLSRERVGAEIAKLLSAADPCQSVAAMAQAGVLAQVLPGAAASLLPVLVHHEAAQGLAPDPIRRLAVLGGADHAERLRLSKADARRLARLRTAMASPDTPGALAYRLGAAEARDAVLLRAAATGMPLPADLADRIAEGAAACFPVTARDLMPALTGPALGAQLDALEARWIASGFSLSRAELLHPENDVSGRNRDA</sequence>
<feature type="domain" description="Poly A polymerase head" evidence="9">
    <location>
        <begin position="29"/>
        <end position="149"/>
    </location>
</feature>
<evidence type="ECO:0000256" key="7">
    <source>
        <dbReference type="ARBA" id="ARBA00022842"/>
    </source>
</evidence>
<keyword evidence="8" id="KW-0694">RNA-binding</keyword>
<name>A0A844BB27_9RHOB</name>
<evidence type="ECO:0000256" key="4">
    <source>
        <dbReference type="ARBA" id="ARBA00022695"/>
    </source>
</evidence>
<evidence type="ECO:0000256" key="5">
    <source>
        <dbReference type="ARBA" id="ARBA00022723"/>
    </source>
</evidence>
<gene>
    <name evidence="11" type="ORF">GH815_02535</name>
</gene>
<keyword evidence="6" id="KW-0547">Nucleotide-binding</keyword>
<dbReference type="InterPro" id="IPR050264">
    <property type="entry name" value="Bact_CCA-adding_enz_type3_sf"/>
</dbReference>
<dbReference type="Pfam" id="PF01743">
    <property type="entry name" value="PolyA_pol"/>
    <property type="match status" value="1"/>
</dbReference>
<dbReference type="InterPro" id="IPR002646">
    <property type="entry name" value="PolA_pol_head_dom"/>
</dbReference>
<dbReference type="Proteomes" id="UP000466730">
    <property type="component" value="Unassembled WGS sequence"/>
</dbReference>
<dbReference type="SUPFAM" id="SSF81301">
    <property type="entry name" value="Nucleotidyltransferase"/>
    <property type="match status" value="1"/>
</dbReference>
<keyword evidence="3" id="KW-0819">tRNA processing</keyword>
<organism evidence="11 12">
    <name type="scientific">Rhodovulum strictum</name>
    <dbReference type="NCBI Taxonomy" id="58314"/>
    <lineage>
        <taxon>Bacteria</taxon>
        <taxon>Pseudomonadati</taxon>
        <taxon>Pseudomonadota</taxon>
        <taxon>Alphaproteobacteria</taxon>
        <taxon>Rhodobacterales</taxon>
        <taxon>Paracoccaceae</taxon>
        <taxon>Rhodovulum</taxon>
    </lineage>
</organism>
<evidence type="ECO:0000259" key="9">
    <source>
        <dbReference type="Pfam" id="PF01743"/>
    </source>
</evidence>
<evidence type="ECO:0000256" key="6">
    <source>
        <dbReference type="ARBA" id="ARBA00022741"/>
    </source>
</evidence>
<proteinExistence type="inferred from homology"/>
<dbReference type="GO" id="GO:0000049">
    <property type="term" value="F:tRNA binding"/>
    <property type="evidence" value="ECO:0007669"/>
    <property type="project" value="TreeGrafter"/>
</dbReference>
<keyword evidence="7" id="KW-0460">Magnesium</keyword>
<dbReference type="GO" id="GO:0046872">
    <property type="term" value="F:metal ion binding"/>
    <property type="evidence" value="ECO:0007669"/>
    <property type="project" value="UniProtKB-KW"/>
</dbReference>
<protein>
    <submittedName>
        <fullName evidence="11">CCA tRNA nucleotidyltransferase</fullName>
    </submittedName>
</protein>
<evidence type="ECO:0000259" key="10">
    <source>
        <dbReference type="Pfam" id="PF12627"/>
    </source>
</evidence>
<dbReference type="InterPro" id="IPR032828">
    <property type="entry name" value="PolyA_RNA-bd"/>
</dbReference>
<dbReference type="CDD" id="cd05398">
    <property type="entry name" value="NT_ClassII-CCAase"/>
    <property type="match status" value="1"/>
</dbReference>
<evidence type="ECO:0000313" key="11">
    <source>
        <dbReference type="EMBL" id="MRH19858.1"/>
    </source>
</evidence>
<keyword evidence="12" id="KW-1185">Reference proteome</keyword>
<dbReference type="PROSITE" id="PS51257">
    <property type="entry name" value="PROKAR_LIPOPROTEIN"/>
    <property type="match status" value="1"/>
</dbReference>
<dbReference type="Gene3D" id="3.30.460.10">
    <property type="entry name" value="Beta Polymerase, domain 2"/>
    <property type="match status" value="1"/>
</dbReference>
<dbReference type="SUPFAM" id="SSF81891">
    <property type="entry name" value="Poly A polymerase C-terminal region-like"/>
    <property type="match status" value="1"/>
</dbReference>
<dbReference type="PANTHER" id="PTHR46173">
    <property type="entry name" value="CCA TRNA NUCLEOTIDYLTRANSFERASE 1, MITOCHONDRIAL"/>
    <property type="match status" value="1"/>
</dbReference>
<keyword evidence="4" id="KW-0548">Nucleotidyltransferase</keyword>
<evidence type="ECO:0000256" key="1">
    <source>
        <dbReference type="ARBA" id="ARBA00001946"/>
    </source>
</evidence>
<dbReference type="PANTHER" id="PTHR46173:SF1">
    <property type="entry name" value="CCA TRNA NUCLEOTIDYLTRANSFERASE 1, MITOCHONDRIAL"/>
    <property type="match status" value="1"/>
</dbReference>
<accession>A0A844BB27</accession>
<dbReference type="AlphaFoldDB" id="A0A844BB27"/>
<dbReference type="InterPro" id="IPR043519">
    <property type="entry name" value="NT_sf"/>
</dbReference>
<evidence type="ECO:0000256" key="8">
    <source>
        <dbReference type="RuleBase" id="RU003953"/>
    </source>
</evidence>
<dbReference type="RefSeq" id="WP_343030626.1">
    <property type="nucleotide sequence ID" value="NZ_BAAADI010000014.1"/>
</dbReference>
<comment type="cofactor">
    <cofactor evidence="1">
        <name>Mg(2+)</name>
        <dbReference type="ChEBI" id="CHEBI:18420"/>
    </cofactor>
</comment>
<evidence type="ECO:0000256" key="3">
    <source>
        <dbReference type="ARBA" id="ARBA00022694"/>
    </source>
</evidence>
<keyword evidence="5" id="KW-0479">Metal-binding</keyword>
<dbReference type="GO" id="GO:0008033">
    <property type="term" value="P:tRNA processing"/>
    <property type="evidence" value="ECO:0007669"/>
    <property type="project" value="UniProtKB-KW"/>
</dbReference>
<keyword evidence="2 8" id="KW-0808">Transferase</keyword>
<comment type="similarity">
    <text evidence="8">Belongs to the tRNA nucleotidyltransferase/poly(A) polymerase family.</text>
</comment>